<dbReference type="SMART" id="SM00717">
    <property type="entry name" value="SANT"/>
    <property type="match status" value="1"/>
</dbReference>
<feature type="region of interest" description="Disordered" evidence="1">
    <location>
        <begin position="192"/>
        <end position="216"/>
    </location>
</feature>
<evidence type="ECO:0000259" key="3">
    <source>
        <dbReference type="PROSITE" id="PS51294"/>
    </source>
</evidence>
<feature type="compositionally biased region" description="Low complexity" evidence="1">
    <location>
        <begin position="97"/>
        <end position="113"/>
    </location>
</feature>
<dbReference type="SUPFAM" id="SSF46689">
    <property type="entry name" value="Homeodomain-like"/>
    <property type="match status" value="1"/>
</dbReference>
<dbReference type="KEGG" id="cot:CORT_0D00980"/>
<feature type="compositionally biased region" description="Low complexity" evidence="1">
    <location>
        <begin position="192"/>
        <end position="208"/>
    </location>
</feature>
<organism evidence="4 5">
    <name type="scientific">Candida orthopsilosis (strain 90-125)</name>
    <name type="common">Yeast</name>
    <dbReference type="NCBI Taxonomy" id="1136231"/>
    <lineage>
        <taxon>Eukaryota</taxon>
        <taxon>Fungi</taxon>
        <taxon>Dikarya</taxon>
        <taxon>Ascomycota</taxon>
        <taxon>Saccharomycotina</taxon>
        <taxon>Pichiomycetes</taxon>
        <taxon>Debaryomycetaceae</taxon>
        <taxon>Candida/Lodderomyces clade</taxon>
        <taxon>Candida</taxon>
    </lineage>
</organism>
<dbReference type="GeneID" id="14540195"/>
<dbReference type="InterPro" id="IPR001005">
    <property type="entry name" value="SANT/Myb"/>
</dbReference>
<dbReference type="PROSITE" id="PS50090">
    <property type="entry name" value="MYB_LIKE"/>
    <property type="match status" value="1"/>
</dbReference>
<feature type="domain" description="HTH myb-type" evidence="3">
    <location>
        <begin position="294"/>
        <end position="348"/>
    </location>
</feature>
<dbReference type="InterPro" id="IPR009057">
    <property type="entry name" value="Homeodomain-like_sf"/>
</dbReference>
<dbReference type="RefSeq" id="XP_003869083.1">
    <property type="nucleotide sequence ID" value="XM_003869034.1"/>
</dbReference>
<feature type="domain" description="Myb-like" evidence="2">
    <location>
        <begin position="294"/>
        <end position="344"/>
    </location>
</feature>
<dbReference type="CDD" id="cd00167">
    <property type="entry name" value="SANT"/>
    <property type="match status" value="1"/>
</dbReference>
<gene>
    <name evidence="4" type="ORF">CORT_0D00980</name>
</gene>
<dbReference type="EMBL" id="HE681722">
    <property type="protein sequence ID" value="CCG22946.1"/>
    <property type="molecule type" value="Genomic_DNA"/>
</dbReference>
<evidence type="ECO:0000259" key="2">
    <source>
        <dbReference type="PROSITE" id="PS50090"/>
    </source>
</evidence>
<accession>H8X4K4</accession>
<proteinExistence type="predicted"/>
<dbReference type="PROSITE" id="PS51294">
    <property type="entry name" value="HTH_MYB"/>
    <property type="match status" value="1"/>
</dbReference>
<dbReference type="AlphaFoldDB" id="H8X4K4"/>
<feature type="region of interest" description="Disordered" evidence="1">
    <location>
        <begin position="51"/>
        <end position="77"/>
    </location>
</feature>
<evidence type="ECO:0000313" key="4">
    <source>
        <dbReference type="EMBL" id="CCG22946.1"/>
    </source>
</evidence>
<dbReference type="HOGENOM" id="CLU_650524_0_0_1"/>
<dbReference type="InterPro" id="IPR017930">
    <property type="entry name" value="Myb_dom"/>
</dbReference>
<dbReference type="Proteomes" id="UP000005018">
    <property type="component" value="Chromosome 4"/>
</dbReference>
<name>H8X4K4_CANO9</name>
<sequence length="422" mass="47818">MITLMGNKNIFKPSTFPKRKCKHEQTTAVAKPRNLRYKPSIEALNLLKQQTNPLEGPSSEHDTSLESNIREGQSKENESFISEISEVRDQGASMGGSPLALPPSSNLSLASRSHQSPILPHINIGQSLTLPSRHISEYSPPQPLDFLQEATGSQALQQPLSERQFRPIQPPQGSHIAQQNFPQRHEAQYYYPSPQHQQSQSFQPMHQSRAGSYPPPIIPLQQMPGTYPHNPEFYPSYQHPQLPPQPQYIPIHMQNYYQHSMPSSSSVPPQHQIYYNVVPYTMSDPYGGIVGIPRKSKQSSTWSAEEDKLLRELKEVQKLGWREISTFFHERTPNACQFRWRRIISNLDVRSKGASAEASDKEKESNVSSFSETQTAIQDAQESQKPPPTSQHRDSPDDDDVDEANTNKKGHNQSNKIDFLLN</sequence>
<feature type="compositionally biased region" description="Polar residues" evidence="1">
    <location>
        <begin position="366"/>
        <end position="384"/>
    </location>
</feature>
<dbReference type="eggNOG" id="ENOG502S97Y">
    <property type="taxonomic scope" value="Eukaryota"/>
</dbReference>
<dbReference type="Gene3D" id="1.10.10.60">
    <property type="entry name" value="Homeodomain-like"/>
    <property type="match status" value="1"/>
</dbReference>
<keyword evidence="5" id="KW-1185">Reference proteome</keyword>
<feature type="region of interest" description="Disordered" evidence="1">
    <location>
        <begin position="89"/>
        <end position="113"/>
    </location>
</feature>
<evidence type="ECO:0000313" key="5">
    <source>
        <dbReference type="Proteomes" id="UP000005018"/>
    </source>
</evidence>
<feature type="compositionally biased region" description="Basic and acidic residues" evidence="1">
    <location>
        <begin position="58"/>
        <end position="77"/>
    </location>
</feature>
<dbReference type="Pfam" id="PF13921">
    <property type="entry name" value="Myb_DNA-bind_6"/>
    <property type="match status" value="1"/>
</dbReference>
<protein>
    <submittedName>
        <fullName evidence="4">Def1 regulator of RNA polymerase II</fullName>
    </submittedName>
</protein>
<feature type="region of interest" description="Disordered" evidence="1">
    <location>
        <begin position="352"/>
        <end position="422"/>
    </location>
</feature>
<dbReference type="OrthoDB" id="2143914at2759"/>
<reference evidence="4 5" key="1">
    <citation type="journal article" date="2012" name="PLoS ONE">
        <title>Sequence and analysis of the genome of the pathogenic yeast Candida orthopsilosis.</title>
        <authorList>
            <person name="Riccombeni A."/>
            <person name="Vidanes G."/>
            <person name="Proux-Wera E."/>
            <person name="Wolfe K.H."/>
            <person name="Butler G."/>
        </authorList>
    </citation>
    <scope>NUCLEOTIDE SEQUENCE [LARGE SCALE GENOMIC DNA]</scope>
    <source>
        <strain evidence="4 5">Co 90-125</strain>
    </source>
</reference>
<evidence type="ECO:0000256" key="1">
    <source>
        <dbReference type="SAM" id="MobiDB-lite"/>
    </source>
</evidence>